<evidence type="ECO:0000259" key="2">
    <source>
        <dbReference type="SMART" id="SM01017"/>
    </source>
</evidence>
<dbReference type="FunCoup" id="A0A1Y1UTP8">
    <property type="interactions" value="73"/>
</dbReference>
<feature type="region of interest" description="Disordered" evidence="1">
    <location>
        <begin position="304"/>
        <end position="370"/>
    </location>
</feature>
<sequence>MTPSILHSNPPSRPGSPSRQHSHSSIPTRQSTLDDESSTFPFASSPTHVTGSLSGASDGWGGMNGHHNAGSGPGSSGAITPGLEHEQQLDIVLDNDQLVMRGQGSDMNPTYLTGNVELNLSSSMNLKDITMQLTCKAKVQFTDPTGGKSHHNSQVLFNHDWSFLQGDKKHNHTLKAGHHSFPFSLMLNGDLPASLSTQNHDAIIVYKLRATAIRSGLASNLHASRIFHVHRTFTQDALEFNQTLEIENTWPGKIMYAITLPFKAYAAGDDIPVLVKFMPLAKGVKVTSVTTEIHETATIQTKYSSRNASRRVTTVRHDLSSGRPELVNEEPSHPPLGWRGQTITNSRPSRPTSPAPPGDSSDEQIAQHMERGDDEVSAFLFAAVPPWTTPTHTVSPVVISHKIKWSCSISNSDGHISELRCALPVIILDNSQLTDAHAAGATTRNLLFGRAEEDAPIDLPSYSNHVYDRIAVAESSSAMYAARSGQSSLSITPPVSRPASRPSSPLPEEDEEDEHGSSARPRRQLSYRDDQELLLSLGALVSHNSSPRDTPSTSRGASRHSSRPNSRPPSPERRGSYNAAEGQHSSHTGRHSHFKIHLPAFKPLSKNSSKPILRNFSSSSLSAGGDAMRRSSSSTSVPDHSRSPHVHGSQSVPNGTQTPNLPAGASAVGGGSTSPGMGPTTRAHGRVQFANECAGHDRPNRSRQQSHASFTVTPEDESQDPLTQVPSYAIASRGFLGGGVVPLDRGLPTYDASERSTANSVVNSRRNSFVGTPASQDDLVRPMSETALVDLGDQPAQSA</sequence>
<keyword evidence="4" id="KW-1185">Reference proteome</keyword>
<dbReference type="PANTHER" id="PTHR11188">
    <property type="entry name" value="ARRESTIN DOMAIN CONTAINING PROTEIN"/>
    <property type="match status" value="1"/>
</dbReference>
<feature type="compositionally biased region" description="Polar residues" evidence="1">
    <location>
        <begin position="542"/>
        <end position="556"/>
    </location>
</feature>
<dbReference type="Proteomes" id="UP000193218">
    <property type="component" value="Unassembled WGS sequence"/>
</dbReference>
<dbReference type="GO" id="GO:0005829">
    <property type="term" value="C:cytosol"/>
    <property type="evidence" value="ECO:0007669"/>
    <property type="project" value="TreeGrafter"/>
</dbReference>
<feature type="compositionally biased region" description="Low complexity" evidence="1">
    <location>
        <begin position="7"/>
        <end position="27"/>
    </location>
</feature>
<feature type="compositionally biased region" description="Polar residues" evidence="1">
    <location>
        <begin position="605"/>
        <end position="622"/>
    </location>
</feature>
<feature type="region of interest" description="Disordered" evidence="1">
    <location>
        <begin position="484"/>
        <end position="726"/>
    </location>
</feature>
<dbReference type="InParanoid" id="A0A1Y1UTP8"/>
<reference evidence="3 4" key="1">
    <citation type="submission" date="2017-03" db="EMBL/GenBank/DDBJ databases">
        <title>Widespread Adenine N6-methylation of Active Genes in Fungi.</title>
        <authorList>
            <consortium name="DOE Joint Genome Institute"/>
            <person name="Mondo S.J."/>
            <person name="Dannebaum R.O."/>
            <person name="Kuo R.C."/>
            <person name="Louie K.B."/>
            <person name="Bewick A.J."/>
            <person name="Labutti K."/>
            <person name="Haridas S."/>
            <person name="Kuo A."/>
            <person name="Salamov A."/>
            <person name="Ahrendt S.R."/>
            <person name="Lau R."/>
            <person name="Bowen B.P."/>
            <person name="Lipzen A."/>
            <person name="Sullivan W."/>
            <person name="Andreopoulos W.B."/>
            <person name="Clum A."/>
            <person name="Lindquist E."/>
            <person name="Daum C."/>
            <person name="Northen T.R."/>
            <person name="Ramamoorthy G."/>
            <person name="Schmitz R.J."/>
            <person name="Gryganskyi A."/>
            <person name="Culley D."/>
            <person name="Magnuson J."/>
            <person name="James T.Y."/>
            <person name="O'Malley M.A."/>
            <person name="Stajich J.E."/>
            <person name="Spatafora J.W."/>
            <person name="Visel A."/>
            <person name="Grigoriev I.V."/>
        </authorList>
    </citation>
    <scope>NUCLEOTIDE SEQUENCE [LARGE SCALE GENOMIC DNA]</scope>
    <source>
        <strain evidence="3 4">NRRL Y-17943</strain>
    </source>
</reference>
<dbReference type="GO" id="GO:0005886">
    <property type="term" value="C:plasma membrane"/>
    <property type="evidence" value="ECO:0007669"/>
    <property type="project" value="TreeGrafter"/>
</dbReference>
<evidence type="ECO:0000313" key="3">
    <source>
        <dbReference type="EMBL" id="ORX40565.1"/>
    </source>
</evidence>
<gene>
    <name evidence="3" type="ORF">BD324DRAFT_606453</name>
</gene>
<dbReference type="EMBL" id="NBSH01000001">
    <property type="protein sequence ID" value="ORX40565.1"/>
    <property type="molecule type" value="Genomic_DNA"/>
</dbReference>
<feature type="compositionally biased region" description="Basic residues" evidence="1">
    <location>
        <begin position="587"/>
        <end position="596"/>
    </location>
</feature>
<feature type="compositionally biased region" description="Low complexity" evidence="1">
    <location>
        <begin position="493"/>
        <end position="503"/>
    </location>
</feature>
<name>A0A1Y1UTP8_9TREE</name>
<organism evidence="3 4">
    <name type="scientific">Kockovaella imperatae</name>
    <dbReference type="NCBI Taxonomy" id="4999"/>
    <lineage>
        <taxon>Eukaryota</taxon>
        <taxon>Fungi</taxon>
        <taxon>Dikarya</taxon>
        <taxon>Basidiomycota</taxon>
        <taxon>Agaricomycotina</taxon>
        <taxon>Tremellomycetes</taxon>
        <taxon>Tremellales</taxon>
        <taxon>Cuniculitremaceae</taxon>
        <taxon>Kockovaella</taxon>
    </lineage>
</organism>
<proteinExistence type="predicted"/>
<dbReference type="InterPro" id="IPR011021">
    <property type="entry name" value="Arrestin-like_N"/>
</dbReference>
<dbReference type="Pfam" id="PF02752">
    <property type="entry name" value="Arrestin_C"/>
    <property type="match status" value="1"/>
</dbReference>
<accession>A0A1Y1UTP8</accession>
<evidence type="ECO:0000256" key="1">
    <source>
        <dbReference type="SAM" id="MobiDB-lite"/>
    </source>
</evidence>
<dbReference type="InterPro" id="IPR011022">
    <property type="entry name" value="Arrestin_C-like"/>
</dbReference>
<feature type="domain" description="Arrestin C-terminal-like" evidence="2">
    <location>
        <begin position="250"/>
        <end position="433"/>
    </location>
</feature>
<dbReference type="OrthoDB" id="2333384at2759"/>
<feature type="compositionally biased region" description="Polar residues" evidence="1">
    <location>
        <begin position="648"/>
        <end position="660"/>
    </location>
</feature>
<dbReference type="SUPFAM" id="SSF81296">
    <property type="entry name" value="E set domains"/>
    <property type="match status" value="1"/>
</dbReference>
<dbReference type="AlphaFoldDB" id="A0A1Y1UTP8"/>
<protein>
    <recommendedName>
        <fullName evidence="2">Arrestin C-terminal-like domain-containing protein</fullName>
    </recommendedName>
</protein>
<dbReference type="PANTHER" id="PTHR11188:SF17">
    <property type="entry name" value="FI21816P1"/>
    <property type="match status" value="1"/>
</dbReference>
<dbReference type="GO" id="GO:0030674">
    <property type="term" value="F:protein-macromolecule adaptor activity"/>
    <property type="evidence" value="ECO:0007669"/>
    <property type="project" value="TreeGrafter"/>
</dbReference>
<dbReference type="GeneID" id="33555824"/>
<dbReference type="RefSeq" id="XP_021874244.1">
    <property type="nucleotide sequence ID" value="XM_022014016.1"/>
</dbReference>
<feature type="compositionally biased region" description="Polar residues" evidence="1">
    <location>
        <begin position="38"/>
        <end position="55"/>
    </location>
</feature>
<dbReference type="GO" id="GO:0070086">
    <property type="term" value="P:ubiquitin-dependent endocytosis"/>
    <property type="evidence" value="ECO:0007669"/>
    <property type="project" value="TreeGrafter"/>
</dbReference>
<comment type="caution">
    <text evidence="3">The sequence shown here is derived from an EMBL/GenBank/DDBJ whole genome shotgun (WGS) entry which is preliminary data.</text>
</comment>
<dbReference type="Pfam" id="PF00339">
    <property type="entry name" value="Arrestin_N"/>
    <property type="match status" value="1"/>
</dbReference>
<feature type="compositionally biased region" description="Polar residues" evidence="1">
    <location>
        <begin position="702"/>
        <end position="712"/>
    </location>
</feature>
<evidence type="ECO:0000313" key="4">
    <source>
        <dbReference type="Proteomes" id="UP000193218"/>
    </source>
</evidence>
<dbReference type="InterPro" id="IPR014752">
    <property type="entry name" value="Arrestin-like_C"/>
</dbReference>
<feature type="region of interest" description="Disordered" evidence="1">
    <location>
        <begin position="1"/>
        <end position="81"/>
    </location>
</feature>
<dbReference type="InterPro" id="IPR050357">
    <property type="entry name" value="Arrestin_domain-protein"/>
</dbReference>
<dbReference type="Gene3D" id="2.60.40.640">
    <property type="match status" value="1"/>
</dbReference>
<dbReference type="GO" id="GO:0031625">
    <property type="term" value="F:ubiquitin protein ligase binding"/>
    <property type="evidence" value="ECO:0007669"/>
    <property type="project" value="TreeGrafter"/>
</dbReference>
<dbReference type="InterPro" id="IPR014756">
    <property type="entry name" value="Ig_E-set"/>
</dbReference>
<dbReference type="SMART" id="SM01017">
    <property type="entry name" value="Arrestin_C"/>
    <property type="match status" value="1"/>
</dbReference>
<feature type="compositionally biased region" description="Polar residues" evidence="1">
    <location>
        <begin position="755"/>
        <end position="775"/>
    </location>
</feature>
<feature type="region of interest" description="Disordered" evidence="1">
    <location>
        <begin position="740"/>
        <end position="781"/>
    </location>
</feature>
<dbReference type="STRING" id="4999.A0A1Y1UTP8"/>